<comment type="subcellular location">
    <subcellularLocation>
        <location evidence="1">Cell membrane</location>
        <topology evidence="1">Multi-pass membrane protein</topology>
    </subcellularLocation>
</comment>
<keyword evidence="3 7" id="KW-0812">Transmembrane</keyword>
<keyword evidence="5 7" id="KW-0472">Membrane</keyword>
<evidence type="ECO:0000256" key="3">
    <source>
        <dbReference type="ARBA" id="ARBA00022692"/>
    </source>
</evidence>
<dbReference type="PANTHER" id="PTHR23508">
    <property type="entry name" value="CARBOXYLIC ACID TRANSPORTER PROTEIN HOMOLOG"/>
    <property type="match status" value="1"/>
</dbReference>
<protein>
    <submittedName>
        <fullName evidence="9">MFS transporter</fullName>
    </submittedName>
</protein>
<keyword evidence="2" id="KW-0813">Transport</keyword>
<feature type="transmembrane region" description="Helical" evidence="7">
    <location>
        <begin position="220"/>
        <end position="238"/>
    </location>
</feature>
<dbReference type="PROSITE" id="PS00216">
    <property type="entry name" value="SUGAR_TRANSPORT_1"/>
    <property type="match status" value="1"/>
</dbReference>
<feature type="transmembrane region" description="Helical" evidence="7">
    <location>
        <begin position="286"/>
        <end position="305"/>
    </location>
</feature>
<evidence type="ECO:0000313" key="9">
    <source>
        <dbReference type="EMBL" id="MFC5589802.1"/>
    </source>
</evidence>
<feature type="transmembrane region" description="Helical" evidence="7">
    <location>
        <begin position="79"/>
        <end position="98"/>
    </location>
</feature>
<dbReference type="InterPro" id="IPR036259">
    <property type="entry name" value="MFS_trans_sf"/>
</dbReference>
<evidence type="ECO:0000256" key="5">
    <source>
        <dbReference type="ARBA" id="ARBA00023136"/>
    </source>
</evidence>
<sequence length="431" mass="47776">MDKVKTERTWIVVFVACFLGLLVDGMDLIMLSITLPSLMEEFNIDKIQAGLIATWSLVGMAVGGIAGGWLSDRFGRVKMATWMMVLFSIGTCLLGFAQTYDQFIVIRFIAAIGMGAEYTIMTMLMAEYVPTKKRTTVLGTIQAAYSLGYLVAALLAGAILPAYGWRPLYFIAIIPVVLALYIRRKIPEPEGWKERAQAKKQEGNKNEWTTIFKEPKTRKIFMFWALTATFLQFAYYGVGTWLPTYIVTDLGFDFKQMTGYLVGTYAAAILGKILAGWLADRYGRKTMFLVGGFSTAILLPIVYLYNSPTNIILLLTILGFLYGIPYAVNATYMNESFPTHIRGTAVGGSYNIGRIGSAMAPVLIGLIAHYQSIGFGLATLGIAYVLAAVIPALFIREKMYDPFENKENVDAGEKENSTAERKKNAIEIKTM</sequence>
<evidence type="ECO:0000256" key="7">
    <source>
        <dbReference type="SAM" id="Phobius"/>
    </source>
</evidence>
<feature type="transmembrane region" description="Helical" evidence="7">
    <location>
        <begin position="311"/>
        <end position="332"/>
    </location>
</feature>
<dbReference type="InterPro" id="IPR005829">
    <property type="entry name" value="Sugar_transporter_CS"/>
</dbReference>
<evidence type="ECO:0000256" key="2">
    <source>
        <dbReference type="ARBA" id="ARBA00022448"/>
    </source>
</evidence>
<accession>A0ABW0TK03</accession>
<dbReference type="Pfam" id="PF07690">
    <property type="entry name" value="MFS_1"/>
    <property type="match status" value="1"/>
</dbReference>
<feature type="transmembrane region" description="Helical" evidence="7">
    <location>
        <begin position="47"/>
        <end position="67"/>
    </location>
</feature>
<feature type="transmembrane region" description="Helical" evidence="7">
    <location>
        <begin position="12"/>
        <end position="35"/>
    </location>
</feature>
<feature type="region of interest" description="Disordered" evidence="6">
    <location>
        <begin position="409"/>
        <end position="431"/>
    </location>
</feature>
<dbReference type="RefSeq" id="WP_381435240.1">
    <property type="nucleotide sequence ID" value="NZ_JBHSNO010000006.1"/>
</dbReference>
<evidence type="ECO:0000256" key="6">
    <source>
        <dbReference type="SAM" id="MobiDB-lite"/>
    </source>
</evidence>
<comment type="caution">
    <text evidence="9">The sequence shown here is derived from an EMBL/GenBank/DDBJ whole genome shotgun (WGS) entry which is preliminary data.</text>
</comment>
<dbReference type="EMBL" id="JBHSNO010000006">
    <property type="protein sequence ID" value="MFC5589802.1"/>
    <property type="molecule type" value="Genomic_DNA"/>
</dbReference>
<feature type="transmembrane region" description="Helical" evidence="7">
    <location>
        <begin position="166"/>
        <end position="183"/>
    </location>
</feature>
<dbReference type="Proteomes" id="UP001596109">
    <property type="component" value="Unassembled WGS sequence"/>
</dbReference>
<evidence type="ECO:0000313" key="10">
    <source>
        <dbReference type="Proteomes" id="UP001596109"/>
    </source>
</evidence>
<evidence type="ECO:0000256" key="1">
    <source>
        <dbReference type="ARBA" id="ARBA00004651"/>
    </source>
</evidence>
<feature type="transmembrane region" description="Helical" evidence="7">
    <location>
        <begin position="258"/>
        <end position="279"/>
    </location>
</feature>
<feature type="domain" description="Major facilitator superfamily (MFS) profile" evidence="8">
    <location>
        <begin position="13"/>
        <end position="399"/>
    </location>
</feature>
<gene>
    <name evidence="9" type="ORF">ACFPRA_12930</name>
</gene>
<dbReference type="InterPro" id="IPR020846">
    <property type="entry name" value="MFS_dom"/>
</dbReference>
<name>A0ABW0TK03_9BACL</name>
<dbReference type="CDD" id="cd17371">
    <property type="entry name" value="MFS_MucK"/>
    <property type="match status" value="1"/>
</dbReference>
<feature type="transmembrane region" description="Helical" evidence="7">
    <location>
        <begin position="352"/>
        <end position="370"/>
    </location>
</feature>
<dbReference type="SUPFAM" id="SSF103473">
    <property type="entry name" value="MFS general substrate transporter"/>
    <property type="match status" value="1"/>
</dbReference>
<proteinExistence type="predicted"/>
<keyword evidence="10" id="KW-1185">Reference proteome</keyword>
<feature type="transmembrane region" description="Helical" evidence="7">
    <location>
        <begin position="376"/>
        <end position="395"/>
    </location>
</feature>
<organism evidence="9 10">
    <name type="scientific">Sporosarcina soli</name>
    <dbReference type="NCBI Taxonomy" id="334736"/>
    <lineage>
        <taxon>Bacteria</taxon>
        <taxon>Bacillati</taxon>
        <taxon>Bacillota</taxon>
        <taxon>Bacilli</taxon>
        <taxon>Bacillales</taxon>
        <taxon>Caryophanaceae</taxon>
        <taxon>Sporosarcina</taxon>
    </lineage>
</organism>
<evidence type="ECO:0000259" key="8">
    <source>
        <dbReference type="PROSITE" id="PS50850"/>
    </source>
</evidence>
<feature type="transmembrane region" description="Helical" evidence="7">
    <location>
        <begin position="137"/>
        <end position="160"/>
    </location>
</feature>
<evidence type="ECO:0000256" key="4">
    <source>
        <dbReference type="ARBA" id="ARBA00022989"/>
    </source>
</evidence>
<dbReference type="Gene3D" id="1.20.1250.20">
    <property type="entry name" value="MFS general substrate transporter like domains"/>
    <property type="match status" value="1"/>
</dbReference>
<dbReference type="PROSITE" id="PS50850">
    <property type="entry name" value="MFS"/>
    <property type="match status" value="1"/>
</dbReference>
<feature type="transmembrane region" description="Helical" evidence="7">
    <location>
        <begin position="104"/>
        <end position="125"/>
    </location>
</feature>
<dbReference type="PANTHER" id="PTHR23508:SF10">
    <property type="entry name" value="CARBOXYLIC ACID TRANSPORTER PROTEIN HOMOLOG"/>
    <property type="match status" value="1"/>
</dbReference>
<reference evidence="10" key="1">
    <citation type="journal article" date="2019" name="Int. J. Syst. Evol. Microbiol.">
        <title>The Global Catalogue of Microorganisms (GCM) 10K type strain sequencing project: providing services to taxonomists for standard genome sequencing and annotation.</title>
        <authorList>
            <consortium name="The Broad Institute Genomics Platform"/>
            <consortium name="The Broad Institute Genome Sequencing Center for Infectious Disease"/>
            <person name="Wu L."/>
            <person name="Ma J."/>
        </authorList>
    </citation>
    <scope>NUCLEOTIDE SEQUENCE [LARGE SCALE GENOMIC DNA]</scope>
    <source>
        <strain evidence="10">CGMCC 4.1434</strain>
    </source>
</reference>
<keyword evidence="4 7" id="KW-1133">Transmembrane helix</keyword>
<dbReference type="InterPro" id="IPR011701">
    <property type="entry name" value="MFS"/>
</dbReference>
<dbReference type="PROSITE" id="PS00217">
    <property type="entry name" value="SUGAR_TRANSPORT_2"/>
    <property type="match status" value="1"/>
</dbReference>